<evidence type="ECO:0000313" key="2">
    <source>
        <dbReference type="EMBL" id="WPG99936.1"/>
    </source>
</evidence>
<evidence type="ECO:0000256" key="1">
    <source>
        <dbReference type="SAM" id="SignalP"/>
    </source>
</evidence>
<accession>A0AAQ3M1H0</accession>
<proteinExistence type="predicted"/>
<dbReference type="EMBL" id="CP138583">
    <property type="protein sequence ID" value="WPG99936.1"/>
    <property type="molecule type" value="Genomic_DNA"/>
</dbReference>
<keyword evidence="1" id="KW-0732">Signal</keyword>
<dbReference type="AlphaFoldDB" id="A0AAQ3M1H0"/>
<dbReference type="Proteomes" id="UP001303373">
    <property type="component" value="Chromosome 4"/>
</dbReference>
<name>A0AAQ3M1H0_9PEZI</name>
<gene>
    <name evidence="2" type="ORF">R9X50_00275900</name>
</gene>
<protein>
    <submittedName>
        <fullName evidence="2">Uncharacterized protein</fullName>
    </submittedName>
</protein>
<keyword evidence="3" id="KW-1185">Reference proteome</keyword>
<feature type="signal peptide" evidence="1">
    <location>
        <begin position="1"/>
        <end position="21"/>
    </location>
</feature>
<reference evidence="2 3" key="1">
    <citation type="submission" date="2023-11" db="EMBL/GenBank/DDBJ databases">
        <title>An acidophilic fungus is an integral part of prey digestion in a carnivorous sundew plant.</title>
        <authorList>
            <person name="Tsai I.J."/>
        </authorList>
    </citation>
    <scope>NUCLEOTIDE SEQUENCE [LARGE SCALE GENOMIC DNA]</scope>
    <source>
        <strain evidence="2">169a</strain>
    </source>
</reference>
<feature type="chain" id="PRO_5042909844" evidence="1">
    <location>
        <begin position="22"/>
        <end position="191"/>
    </location>
</feature>
<organism evidence="2 3">
    <name type="scientific">Acrodontium crateriforme</name>
    <dbReference type="NCBI Taxonomy" id="150365"/>
    <lineage>
        <taxon>Eukaryota</taxon>
        <taxon>Fungi</taxon>
        <taxon>Dikarya</taxon>
        <taxon>Ascomycota</taxon>
        <taxon>Pezizomycotina</taxon>
        <taxon>Dothideomycetes</taxon>
        <taxon>Dothideomycetidae</taxon>
        <taxon>Mycosphaerellales</taxon>
        <taxon>Teratosphaeriaceae</taxon>
        <taxon>Acrodontium</taxon>
    </lineage>
</organism>
<evidence type="ECO:0000313" key="3">
    <source>
        <dbReference type="Proteomes" id="UP001303373"/>
    </source>
</evidence>
<sequence>MTAMIYLSLVAASLLAANAFAAPTTTDSHRVCFTVGGTSDDQPRVAAQLESLGSGLDIVLKGVQSPAYPGTPAKLSAGVQNSHGFVNRNLTFSPNMEHEGLPSGSYGASTSDPGIIYGKVLPVTVNEHGSDGLWQVSSTGQLTHARYSDAFENFFACDKLLDQEGPYLMYGMAEENGQAPAGCSYTSVYFH</sequence>